<comment type="caution">
    <text evidence="1">The sequence shown here is derived from an EMBL/GenBank/DDBJ whole genome shotgun (WGS) entry which is preliminary data.</text>
</comment>
<gene>
    <name evidence="1" type="ORF">MtrunA17_Chr4g0042941</name>
</gene>
<protein>
    <submittedName>
        <fullName evidence="1">Uncharacterized protein</fullName>
    </submittedName>
</protein>
<proteinExistence type="predicted"/>
<name>A0A396IE77_MEDTR</name>
<organism evidence="1 2">
    <name type="scientific">Medicago truncatula</name>
    <name type="common">Barrel medic</name>
    <name type="synonym">Medicago tribuloides</name>
    <dbReference type="NCBI Taxonomy" id="3880"/>
    <lineage>
        <taxon>Eukaryota</taxon>
        <taxon>Viridiplantae</taxon>
        <taxon>Streptophyta</taxon>
        <taxon>Embryophyta</taxon>
        <taxon>Tracheophyta</taxon>
        <taxon>Spermatophyta</taxon>
        <taxon>Magnoliopsida</taxon>
        <taxon>eudicotyledons</taxon>
        <taxon>Gunneridae</taxon>
        <taxon>Pentapetalae</taxon>
        <taxon>rosids</taxon>
        <taxon>fabids</taxon>
        <taxon>Fabales</taxon>
        <taxon>Fabaceae</taxon>
        <taxon>Papilionoideae</taxon>
        <taxon>50 kb inversion clade</taxon>
        <taxon>NPAAA clade</taxon>
        <taxon>Hologalegina</taxon>
        <taxon>IRL clade</taxon>
        <taxon>Trifolieae</taxon>
        <taxon>Medicago</taxon>
    </lineage>
</organism>
<sequence>MGGWTIQICPYFHIPFFLNPRHTSMAHLTVLPQNHLVCEIL</sequence>
<evidence type="ECO:0000313" key="2">
    <source>
        <dbReference type="Proteomes" id="UP000265566"/>
    </source>
</evidence>
<dbReference type="EMBL" id="PSQE01000004">
    <property type="protein sequence ID" value="RHN62025.1"/>
    <property type="molecule type" value="Genomic_DNA"/>
</dbReference>
<dbReference type="Gramene" id="rna24550">
    <property type="protein sequence ID" value="RHN62025.1"/>
    <property type="gene ID" value="gene24550"/>
</dbReference>
<reference evidence="2" key="1">
    <citation type="journal article" date="2018" name="Nat. Plants">
        <title>Whole-genome landscape of Medicago truncatula symbiotic genes.</title>
        <authorList>
            <person name="Pecrix Y."/>
            <person name="Staton S.E."/>
            <person name="Sallet E."/>
            <person name="Lelandais-Briere C."/>
            <person name="Moreau S."/>
            <person name="Carrere S."/>
            <person name="Blein T."/>
            <person name="Jardinaud M.F."/>
            <person name="Latrasse D."/>
            <person name="Zouine M."/>
            <person name="Zahm M."/>
            <person name="Kreplak J."/>
            <person name="Mayjonade B."/>
            <person name="Satge C."/>
            <person name="Perez M."/>
            <person name="Cauet S."/>
            <person name="Marande W."/>
            <person name="Chantry-Darmon C."/>
            <person name="Lopez-Roques C."/>
            <person name="Bouchez O."/>
            <person name="Berard A."/>
            <person name="Debelle F."/>
            <person name="Munos S."/>
            <person name="Bendahmane A."/>
            <person name="Berges H."/>
            <person name="Niebel A."/>
            <person name="Buitink J."/>
            <person name="Frugier F."/>
            <person name="Benhamed M."/>
            <person name="Crespi M."/>
            <person name="Gouzy J."/>
            <person name="Gamas P."/>
        </authorList>
    </citation>
    <scope>NUCLEOTIDE SEQUENCE [LARGE SCALE GENOMIC DNA]</scope>
    <source>
        <strain evidence="2">cv. Jemalong A17</strain>
    </source>
</reference>
<evidence type="ECO:0000313" key="1">
    <source>
        <dbReference type="EMBL" id="RHN62025.1"/>
    </source>
</evidence>
<accession>A0A396IE77</accession>
<dbReference type="Proteomes" id="UP000265566">
    <property type="component" value="Chromosome 4"/>
</dbReference>
<dbReference type="AlphaFoldDB" id="A0A396IE77"/>